<reference evidence="4 5" key="1">
    <citation type="submission" date="2024-05" db="EMBL/GenBank/DDBJ databases">
        <title>Genome Sequence and Characterization of the New Strain Purple Sulfur Bacterium of Genus Thioalkalicoccus.</title>
        <authorList>
            <person name="Bryantseva I.A."/>
            <person name="Kyndt J.A."/>
            <person name="Imhoff J.F."/>
        </authorList>
    </citation>
    <scope>NUCLEOTIDE SEQUENCE [LARGE SCALE GENOMIC DNA]</scope>
    <source>
        <strain evidence="4 5">Um2</strain>
    </source>
</reference>
<evidence type="ECO:0000259" key="3">
    <source>
        <dbReference type="Pfam" id="PF06155"/>
    </source>
</evidence>
<name>A0ABV4BDC4_9GAMM</name>
<keyword evidence="2" id="KW-0408">Iron</keyword>
<keyword evidence="5" id="KW-1185">Reference proteome</keyword>
<protein>
    <submittedName>
        <fullName evidence="4">DUF971 domain-containing protein</fullName>
    </submittedName>
</protein>
<feature type="domain" description="Gamma-butyrobetaine hydroxylase-like N-terminal" evidence="3">
    <location>
        <begin position="10"/>
        <end position="94"/>
    </location>
</feature>
<comment type="caution">
    <text evidence="4">The sequence shown here is derived from an EMBL/GenBank/DDBJ whole genome shotgun (WGS) entry which is preliminary data.</text>
</comment>
<dbReference type="Gene3D" id="3.30.2020.30">
    <property type="match status" value="1"/>
</dbReference>
<sequence>MTQHPVPTEIQVHRHSRLLEIAFDDGARFHLPCEYLRVYSPSAEVRGHRPDQARLQTGKERVTIDDVRQIGTYAVKIVFDDGHDSGLYDWAYLYKLGRGWQPLWQDYLRRLRDAGVERDGEDPFEALIARGGQPASGTRP</sequence>
<evidence type="ECO:0000313" key="5">
    <source>
        <dbReference type="Proteomes" id="UP001564408"/>
    </source>
</evidence>
<dbReference type="Proteomes" id="UP001564408">
    <property type="component" value="Unassembled WGS sequence"/>
</dbReference>
<dbReference type="EMBL" id="JBDKXB010000005">
    <property type="protein sequence ID" value="MEY6431989.1"/>
    <property type="molecule type" value="Genomic_DNA"/>
</dbReference>
<proteinExistence type="predicted"/>
<evidence type="ECO:0000256" key="1">
    <source>
        <dbReference type="ARBA" id="ARBA00022723"/>
    </source>
</evidence>
<dbReference type="PANTHER" id="PTHR35303:SF5">
    <property type="entry name" value="OS02G0197800 PROTEIN"/>
    <property type="match status" value="1"/>
</dbReference>
<dbReference type="RefSeq" id="WP_369666365.1">
    <property type="nucleotide sequence ID" value="NZ_JBDKXB010000005.1"/>
</dbReference>
<dbReference type="PANTHER" id="PTHR35303">
    <property type="entry name" value="OS02G0197800 PROTEIN"/>
    <property type="match status" value="1"/>
</dbReference>
<dbReference type="Pfam" id="PF06155">
    <property type="entry name" value="GBBH-like_N"/>
    <property type="match status" value="1"/>
</dbReference>
<organism evidence="4 5">
    <name type="scientific">Thioalkalicoccus limnaeus</name>
    <dbReference type="NCBI Taxonomy" id="120681"/>
    <lineage>
        <taxon>Bacteria</taxon>
        <taxon>Pseudomonadati</taxon>
        <taxon>Pseudomonadota</taxon>
        <taxon>Gammaproteobacteria</taxon>
        <taxon>Chromatiales</taxon>
        <taxon>Chromatiaceae</taxon>
        <taxon>Thioalkalicoccus</taxon>
    </lineage>
</organism>
<keyword evidence="1" id="KW-0479">Metal-binding</keyword>
<accession>A0ABV4BDC4</accession>
<dbReference type="InterPro" id="IPR038492">
    <property type="entry name" value="GBBH-like_N_sf"/>
</dbReference>
<dbReference type="InterPro" id="IPR010376">
    <property type="entry name" value="GBBH-like_N"/>
</dbReference>
<evidence type="ECO:0000313" key="4">
    <source>
        <dbReference type="EMBL" id="MEY6431989.1"/>
    </source>
</evidence>
<gene>
    <name evidence="4" type="ORF">ABC977_06140</name>
</gene>
<evidence type="ECO:0000256" key="2">
    <source>
        <dbReference type="ARBA" id="ARBA00023004"/>
    </source>
</evidence>